<dbReference type="Proteomes" id="UP000198668">
    <property type="component" value="Unassembled WGS sequence"/>
</dbReference>
<evidence type="ECO:0000256" key="5">
    <source>
        <dbReference type="ARBA" id="ARBA00022842"/>
    </source>
</evidence>
<dbReference type="PANTHER" id="PTHR12001:SF69">
    <property type="entry name" value="ALL TRANS-POLYPRENYL-DIPHOSPHATE SYNTHASE PDSS1"/>
    <property type="match status" value="1"/>
</dbReference>
<accession>A0A1I3B633</accession>
<dbReference type="PROSITE" id="PS00444">
    <property type="entry name" value="POLYPRENYL_SYNTHASE_2"/>
    <property type="match status" value="1"/>
</dbReference>
<dbReference type="InterPro" id="IPR008949">
    <property type="entry name" value="Isoprenoid_synthase_dom_sf"/>
</dbReference>
<comment type="cofactor">
    <cofactor evidence="1">
        <name>Mg(2+)</name>
        <dbReference type="ChEBI" id="CHEBI:18420"/>
    </cofactor>
</comment>
<dbReference type="PANTHER" id="PTHR12001">
    <property type="entry name" value="GERANYLGERANYL PYROPHOSPHATE SYNTHASE"/>
    <property type="match status" value="1"/>
</dbReference>
<dbReference type="RefSeq" id="WP_092091244.1">
    <property type="nucleotide sequence ID" value="NZ_FOQE01000004.1"/>
</dbReference>
<reference evidence="7 8" key="1">
    <citation type="submission" date="2016-10" db="EMBL/GenBank/DDBJ databases">
        <authorList>
            <person name="de Groot N.N."/>
        </authorList>
    </citation>
    <scope>NUCLEOTIDE SEQUENCE [LARGE SCALE GENOMIC DNA]</scope>
    <source>
        <strain evidence="7 8">DSM 27630</strain>
    </source>
</reference>
<dbReference type="CDD" id="cd00685">
    <property type="entry name" value="Trans_IPPS_HT"/>
    <property type="match status" value="1"/>
</dbReference>
<evidence type="ECO:0000256" key="2">
    <source>
        <dbReference type="ARBA" id="ARBA00006706"/>
    </source>
</evidence>
<dbReference type="Gene3D" id="1.10.600.10">
    <property type="entry name" value="Farnesyl Diphosphate Synthase"/>
    <property type="match status" value="1"/>
</dbReference>
<comment type="similarity">
    <text evidence="2 6">Belongs to the FPP/GGPP synthase family.</text>
</comment>
<evidence type="ECO:0000256" key="1">
    <source>
        <dbReference type="ARBA" id="ARBA00001946"/>
    </source>
</evidence>
<dbReference type="SUPFAM" id="SSF48576">
    <property type="entry name" value="Terpenoid synthases"/>
    <property type="match status" value="1"/>
</dbReference>
<proteinExistence type="inferred from homology"/>
<keyword evidence="5" id="KW-0460">Magnesium</keyword>
<evidence type="ECO:0000313" key="8">
    <source>
        <dbReference type="Proteomes" id="UP000198668"/>
    </source>
</evidence>
<dbReference type="AlphaFoldDB" id="A0A1I3B633"/>
<evidence type="ECO:0000313" key="7">
    <source>
        <dbReference type="EMBL" id="SFH57744.1"/>
    </source>
</evidence>
<dbReference type="GO" id="GO:0046872">
    <property type="term" value="F:metal ion binding"/>
    <property type="evidence" value="ECO:0007669"/>
    <property type="project" value="UniProtKB-KW"/>
</dbReference>
<name>A0A1I3B633_9LACT</name>
<dbReference type="InterPro" id="IPR000092">
    <property type="entry name" value="Polyprenyl_synt"/>
</dbReference>
<keyword evidence="8" id="KW-1185">Reference proteome</keyword>
<dbReference type="SFLD" id="SFLDS00005">
    <property type="entry name" value="Isoprenoid_Synthase_Type_I"/>
    <property type="match status" value="1"/>
</dbReference>
<sequence length="326" mass="36960">MKLHPIWKAYPQIAAELEQVGLLIDRSIRLRNKEIEAVLKDMLHSGGKMVRPAYTLLFSTFGPDHEPERAQALAASVELLHTATLIHDDIIDDSPQRRGKTTVQARYGKDAAVYAGDYLFTVSFRLVARYARSTDQFEINTRGMERILMGELDQMNLRYKQDMTIRQYLTQISGKTAQLFALACYAGMLEGGSPEKKARNAYYIGSHIGMAFQILDDILDYTQTADGLGKPVLEDVKQGVYTAPLLFAMQKDADSFITLLSKREQMTDEDTRKVQQLVVALGGVEKAQHLAEKYTEKAMRRINRLPDKSEKETLRKLTLQLLNRNL</sequence>
<dbReference type="InterPro" id="IPR033749">
    <property type="entry name" value="Polyprenyl_synt_CS"/>
</dbReference>
<evidence type="ECO:0000256" key="6">
    <source>
        <dbReference type="RuleBase" id="RU004466"/>
    </source>
</evidence>
<dbReference type="EMBL" id="FOQE01000004">
    <property type="protein sequence ID" value="SFH57744.1"/>
    <property type="molecule type" value="Genomic_DNA"/>
</dbReference>
<dbReference type="GO" id="GO:0004659">
    <property type="term" value="F:prenyltransferase activity"/>
    <property type="evidence" value="ECO:0007669"/>
    <property type="project" value="InterPro"/>
</dbReference>
<dbReference type="GO" id="GO:0008299">
    <property type="term" value="P:isoprenoid biosynthetic process"/>
    <property type="evidence" value="ECO:0007669"/>
    <property type="project" value="InterPro"/>
</dbReference>
<dbReference type="PROSITE" id="PS00723">
    <property type="entry name" value="POLYPRENYL_SYNTHASE_1"/>
    <property type="match status" value="1"/>
</dbReference>
<dbReference type="OrthoDB" id="9805316at2"/>
<protein>
    <submittedName>
        <fullName evidence="7">Heptaprenyl diphosphate synthase</fullName>
    </submittedName>
</protein>
<gene>
    <name evidence="7" type="ORF">SAMN04489868_10437</name>
</gene>
<keyword evidence="4" id="KW-0479">Metal-binding</keyword>
<evidence type="ECO:0000256" key="4">
    <source>
        <dbReference type="ARBA" id="ARBA00022723"/>
    </source>
</evidence>
<organism evidence="7 8">
    <name type="scientific">Pisciglobus halotolerans</name>
    <dbReference type="NCBI Taxonomy" id="745365"/>
    <lineage>
        <taxon>Bacteria</taxon>
        <taxon>Bacillati</taxon>
        <taxon>Bacillota</taxon>
        <taxon>Bacilli</taxon>
        <taxon>Lactobacillales</taxon>
        <taxon>Carnobacteriaceae</taxon>
    </lineage>
</organism>
<dbReference type="Pfam" id="PF00348">
    <property type="entry name" value="polyprenyl_synt"/>
    <property type="match status" value="1"/>
</dbReference>
<keyword evidence="3 6" id="KW-0808">Transferase</keyword>
<evidence type="ECO:0000256" key="3">
    <source>
        <dbReference type="ARBA" id="ARBA00022679"/>
    </source>
</evidence>